<evidence type="ECO:0000313" key="2">
    <source>
        <dbReference type="Proteomes" id="UP001303046"/>
    </source>
</evidence>
<gene>
    <name evidence="1" type="primary">Necator_chrIII.g11453</name>
    <name evidence="1" type="ORF">RB195_010688</name>
</gene>
<evidence type="ECO:0000313" key="1">
    <source>
        <dbReference type="EMBL" id="KAK6743568.1"/>
    </source>
</evidence>
<organism evidence="1 2">
    <name type="scientific">Necator americanus</name>
    <name type="common">Human hookworm</name>
    <dbReference type="NCBI Taxonomy" id="51031"/>
    <lineage>
        <taxon>Eukaryota</taxon>
        <taxon>Metazoa</taxon>
        <taxon>Ecdysozoa</taxon>
        <taxon>Nematoda</taxon>
        <taxon>Chromadorea</taxon>
        <taxon>Rhabditida</taxon>
        <taxon>Rhabditina</taxon>
        <taxon>Rhabditomorpha</taxon>
        <taxon>Strongyloidea</taxon>
        <taxon>Ancylostomatidae</taxon>
        <taxon>Bunostominae</taxon>
        <taxon>Necator</taxon>
    </lineage>
</organism>
<dbReference type="Proteomes" id="UP001303046">
    <property type="component" value="Unassembled WGS sequence"/>
</dbReference>
<proteinExistence type="predicted"/>
<comment type="caution">
    <text evidence="1">The sequence shown here is derived from an EMBL/GenBank/DDBJ whole genome shotgun (WGS) entry which is preliminary data.</text>
</comment>
<accession>A0ABR1D0D2</accession>
<dbReference type="EMBL" id="JAVFWL010000003">
    <property type="protein sequence ID" value="KAK6743568.1"/>
    <property type="molecule type" value="Genomic_DNA"/>
</dbReference>
<protein>
    <submittedName>
        <fullName evidence="1">Uncharacterized protein</fullName>
    </submittedName>
</protein>
<reference evidence="1 2" key="1">
    <citation type="submission" date="2023-08" db="EMBL/GenBank/DDBJ databases">
        <title>A Necator americanus chromosomal reference genome.</title>
        <authorList>
            <person name="Ilik V."/>
            <person name="Petrzelkova K.J."/>
            <person name="Pardy F."/>
            <person name="Fuh T."/>
            <person name="Niatou-Singa F.S."/>
            <person name="Gouil Q."/>
            <person name="Baker L."/>
            <person name="Ritchie M.E."/>
            <person name="Jex A.R."/>
            <person name="Gazzola D."/>
            <person name="Li H."/>
            <person name="Toshio Fujiwara R."/>
            <person name="Zhan B."/>
            <person name="Aroian R.V."/>
            <person name="Pafco B."/>
            <person name="Schwarz E.M."/>
        </authorList>
    </citation>
    <scope>NUCLEOTIDE SEQUENCE [LARGE SCALE GENOMIC DNA]</scope>
    <source>
        <strain evidence="1 2">Aroian</strain>
        <tissue evidence="1">Whole animal</tissue>
    </source>
</reference>
<keyword evidence="2" id="KW-1185">Reference proteome</keyword>
<sequence length="185" mass="21915">MLSSVTSSDARTTGRPPTRWSDFFTKSFKEKYDALRVPRERKNHWATLARDRDKWKNYWRPLDQFEDQRESRDHIKTLLNRQAPSVPELEHVDRPTYAVKEEPPTMSGVFDLYPEDERWEICGDDVISAEMLKYLPPSGIREMTEIISLIWIDKKIPDSWRHAIIIPLHKKLPVTDSRNYRGIGY</sequence>
<name>A0ABR1D0D2_NECAM</name>